<dbReference type="InterPro" id="IPR029044">
    <property type="entry name" value="Nucleotide-diphossugar_trans"/>
</dbReference>
<evidence type="ECO:0000313" key="4">
    <source>
        <dbReference type="Proteomes" id="UP000240624"/>
    </source>
</evidence>
<dbReference type="Proteomes" id="UP000193495">
    <property type="component" value="Unassembled WGS sequence"/>
</dbReference>
<dbReference type="EMBL" id="FWFY01000012">
    <property type="protein sequence ID" value="SLN65335.1"/>
    <property type="molecule type" value="Genomic_DNA"/>
</dbReference>
<dbReference type="EMBL" id="PYGB01000012">
    <property type="protein sequence ID" value="PSK82497.1"/>
    <property type="molecule type" value="Genomic_DNA"/>
</dbReference>
<sequence length="317" mass="34616">MTLFADTMTDDANDGLRIAVVICSVGRPEALAQLLPWLTRQTKRASEILCVVTKPGDLPDQAILAAAQPAAQVLFSEKGLPRQRNRGLDAVLDRCDVVFFIDDDYLPARDALIGIERAFMAFPDISGLTGALLADGIHGAGVDLVSAAAMIEADEAERIGRDATPRALERDLVGLYGCNMAYRSARIGALRFDERLPLYGWQEDVDFASRVPGEMIRTDALRGVHCGVKSGRDTNGHLLGYSQVANVAYLMRKGSIPAGFGLRLIARNMLANHLKMLRPEPWVDRRARASGNWMALGDLLHGRAAPERILDFAARPR</sequence>
<reference evidence="1 4" key="2">
    <citation type="submission" date="2018-03" db="EMBL/GenBank/DDBJ databases">
        <title>Genomic Encyclopedia of Archaeal and Bacterial Type Strains, Phase II (KMG-II): from individual species to whole genera.</title>
        <authorList>
            <person name="Goeker M."/>
        </authorList>
    </citation>
    <scope>NUCLEOTIDE SEQUENCE [LARGE SCALE GENOMIC DNA]</scope>
    <source>
        <strain evidence="1 4">DSM 29956</strain>
    </source>
</reference>
<dbReference type="SUPFAM" id="SSF53448">
    <property type="entry name" value="Nucleotide-diphospho-sugar transferases"/>
    <property type="match status" value="1"/>
</dbReference>
<reference evidence="2 3" key="1">
    <citation type="submission" date="2017-03" db="EMBL/GenBank/DDBJ databases">
        <authorList>
            <person name="Afonso C.L."/>
            <person name="Miller P.J."/>
            <person name="Scott M.A."/>
            <person name="Spackman E."/>
            <person name="Goraichik I."/>
            <person name="Dimitrov K.M."/>
            <person name="Suarez D.L."/>
            <person name="Swayne D.E."/>
        </authorList>
    </citation>
    <scope>NUCLEOTIDE SEQUENCE [LARGE SCALE GENOMIC DNA]</scope>
    <source>
        <strain evidence="2 3">CECT 8367</strain>
    </source>
</reference>
<keyword evidence="4" id="KW-1185">Reference proteome</keyword>
<evidence type="ECO:0000313" key="2">
    <source>
        <dbReference type="EMBL" id="SLN65335.1"/>
    </source>
</evidence>
<evidence type="ECO:0008006" key="5">
    <source>
        <dbReference type="Google" id="ProtNLM"/>
    </source>
</evidence>
<dbReference type="Proteomes" id="UP000240624">
    <property type="component" value="Unassembled WGS sequence"/>
</dbReference>
<dbReference type="AlphaFoldDB" id="A0A1X7A0S4"/>
<gene>
    <name evidence="1" type="ORF">CLV79_11213</name>
    <name evidence="2" type="ORF">LOS8367_03210</name>
</gene>
<dbReference type="CDD" id="cd00761">
    <property type="entry name" value="Glyco_tranf_GTA_type"/>
    <property type="match status" value="1"/>
</dbReference>
<evidence type="ECO:0000313" key="1">
    <source>
        <dbReference type="EMBL" id="PSK82497.1"/>
    </source>
</evidence>
<dbReference type="Gene3D" id="3.90.550.10">
    <property type="entry name" value="Spore Coat Polysaccharide Biosynthesis Protein SpsA, Chain A"/>
    <property type="match status" value="1"/>
</dbReference>
<protein>
    <recommendedName>
        <fullName evidence="5">Glycosyl transferase family 2</fullName>
    </recommendedName>
</protein>
<evidence type="ECO:0000313" key="3">
    <source>
        <dbReference type="Proteomes" id="UP000193495"/>
    </source>
</evidence>
<name>A0A1X7A0S4_9RHOB</name>
<accession>A0A1X7A0S4</accession>
<organism evidence="2 3">
    <name type="scientific">Limimaricola soesokkakensis</name>
    <dbReference type="NCBI Taxonomy" id="1343159"/>
    <lineage>
        <taxon>Bacteria</taxon>
        <taxon>Pseudomonadati</taxon>
        <taxon>Pseudomonadota</taxon>
        <taxon>Alphaproteobacteria</taxon>
        <taxon>Rhodobacterales</taxon>
        <taxon>Paracoccaceae</taxon>
        <taxon>Limimaricola</taxon>
    </lineage>
</organism>
<proteinExistence type="predicted"/>